<gene>
    <name evidence="1" type="ORF">GGE15_007443</name>
</gene>
<comment type="caution">
    <text evidence="1">The sequence shown here is derived from an EMBL/GenBank/DDBJ whole genome shotgun (WGS) entry which is preliminary data.</text>
</comment>
<reference evidence="1 2" key="1">
    <citation type="submission" date="2020-08" db="EMBL/GenBank/DDBJ databases">
        <title>Genomic Encyclopedia of Type Strains, Phase IV (KMG-V): Genome sequencing to study the core and pangenomes of soil and plant-associated prokaryotes.</title>
        <authorList>
            <person name="Whitman W."/>
        </authorList>
    </citation>
    <scope>NUCLEOTIDE SEQUENCE [LARGE SCALE GENOMIC DNA]</scope>
    <source>
        <strain evidence="1 2">SEMIA 414</strain>
    </source>
</reference>
<accession>A0A7W6XZQ8</accession>
<organism evidence="1 2">
    <name type="scientific">Rhizobium esperanzae</name>
    <dbReference type="NCBI Taxonomy" id="1967781"/>
    <lineage>
        <taxon>Bacteria</taxon>
        <taxon>Pseudomonadati</taxon>
        <taxon>Pseudomonadota</taxon>
        <taxon>Alphaproteobacteria</taxon>
        <taxon>Hyphomicrobiales</taxon>
        <taxon>Rhizobiaceae</taxon>
        <taxon>Rhizobium/Agrobacterium group</taxon>
        <taxon>Rhizobium</taxon>
    </lineage>
</organism>
<dbReference type="EMBL" id="JACIHI010000039">
    <property type="protein sequence ID" value="MBB4444126.1"/>
    <property type="molecule type" value="Genomic_DNA"/>
</dbReference>
<proteinExistence type="predicted"/>
<dbReference type="AlphaFoldDB" id="A0A7W6XZQ8"/>
<protein>
    <submittedName>
        <fullName evidence="1">Uncharacterized protein</fullName>
    </submittedName>
</protein>
<name>A0A7W6XZQ8_9HYPH</name>
<evidence type="ECO:0000313" key="1">
    <source>
        <dbReference type="EMBL" id="MBB4444126.1"/>
    </source>
</evidence>
<sequence length="93" mass="9773">MRDIASILIRQGMGNDLAAGGIQCQMPLSPTSVGSGAMLLLQPLARAVNLPAGAVHQSMQRSSRWNLISVPLLGRSPCVRPTAQRGVIGDGKR</sequence>
<dbReference type="Proteomes" id="UP000533724">
    <property type="component" value="Unassembled WGS sequence"/>
</dbReference>
<evidence type="ECO:0000313" key="2">
    <source>
        <dbReference type="Proteomes" id="UP000533724"/>
    </source>
</evidence>